<accession>A0A5C4WX13</accession>
<dbReference type="PANTHER" id="PTHR38460">
    <property type="entry name" value="TAUTOMERASE YOLI-RELATED"/>
    <property type="match status" value="1"/>
</dbReference>
<dbReference type="InterPro" id="IPR037479">
    <property type="entry name" value="Tauto_MSAD"/>
</dbReference>
<dbReference type="Gene3D" id="3.30.429.10">
    <property type="entry name" value="Macrophage Migration Inhibitory Factor"/>
    <property type="match status" value="1"/>
</dbReference>
<sequence length="151" mass="16896">MEARWETPMPLTRITLREDTPAATRQAIADAVHDAMTTVIGIPPGDRFQIIERRSADELIFDPHYLGVDRHNVVFLQIALVRGRPDELKQRLYREIAQRLAAVGIRPEDLVITLVENDRADWSIGNGHAQLLDPELLARHGISAVTPGASH</sequence>
<dbReference type="OrthoDB" id="9804765at2"/>
<dbReference type="Proteomes" id="UP000312512">
    <property type="component" value="Unassembled WGS sequence"/>
</dbReference>
<comment type="caution">
    <text evidence="1">The sequence shown here is derived from an EMBL/GenBank/DDBJ whole genome shotgun (WGS) entry which is preliminary data.</text>
</comment>
<evidence type="ECO:0000313" key="1">
    <source>
        <dbReference type="EMBL" id="KAB8197168.1"/>
    </source>
</evidence>
<gene>
    <name evidence="1" type="ORF">FH608_000945</name>
</gene>
<reference evidence="1 2" key="1">
    <citation type="submission" date="2019-10" db="EMBL/GenBank/DDBJ databases">
        <title>Nonomuraea sp. nov., isolated from Phyllanthus amarus.</title>
        <authorList>
            <person name="Klykleung N."/>
            <person name="Tanasupawat S."/>
        </authorList>
    </citation>
    <scope>NUCLEOTIDE SEQUENCE [LARGE SCALE GENOMIC DNA]</scope>
    <source>
        <strain evidence="1 2">PA1-10</strain>
    </source>
</reference>
<proteinExistence type="predicted"/>
<evidence type="ECO:0000313" key="2">
    <source>
        <dbReference type="Proteomes" id="UP000312512"/>
    </source>
</evidence>
<dbReference type="PANTHER" id="PTHR38460:SF1">
    <property type="entry name" value="TAUTOMERASE YOLI-RELATED"/>
    <property type="match status" value="1"/>
</dbReference>
<dbReference type="Pfam" id="PF14552">
    <property type="entry name" value="Tautomerase_2"/>
    <property type="match status" value="1"/>
</dbReference>
<dbReference type="InterPro" id="IPR014347">
    <property type="entry name" value="Tautomerase/MIF_sf"/>
</dbReference>
<dbReference type="EMBL" id="VDLX02000001">
    <property type="protein sequence ID" value="KAB8197168.1"/>
    <property type="molecule type" value="Genomic_DNA"/>
</dbReference>
<keyword evidence="2" id="KW-1185">Reference proteome</keyword>
<dbReference type="AlphaFoldDB" id="A0A5C4WX13"/>
<protein>
    <submittedName>
        <fullName evidence="1">Tautomerase family protein</fullName>
    </submittedName>
</protein>
<organism evidence="1 2">
    <name type="scientific">Nonomuraea phyllanthi</name>
    <dbReference type="NCBI Taxonomy" id="2219224"/>
    <lineage>
        <taxon>Bacteria</taxon>
        <taxon>Bacillati</taxon>
        <taxon>Actinomycetota</taxon>
        <taxon>Actinomycetes</taxon>
        <taxon>Streptosporangiales</taxon>
        <taxon>Streptosporangiaceae</taxon>
        <taxon>Nonomuraea</taxon>
    </lineage>
</organism>
<dbReference type="SUPFAM" id="SSF55331">
    <property type="entry name" value="Tautomerase/MIF"/>
    <property type="match status" value="1"/>
</dbReference>
<name>A0A5C4WX13_9ACTN</name>